<keyword evidence="10" id="KW-1185">Reference proteome</keyword>
<gene>
    <name evidence="9" type="ORF">POCULU_LOCUS727</name>
</gene>
<reference evidence="9" key="1">
    <citation type="submission" date="2021-06" db="EMBL/GenBank/DDBJ databases">
        <authorList>
            <person name="Kallberg Y."/>
            <person name="Tangrot J."/>
            <person name="Rosling A."/>
        </authorList>
    </citation>
    <scope>NUCLEOTIDE SEQUENCE</scope>
    <source>
        <strain evidence="9">IA702</strain>
    </source>
</reference>
<dbReference type="PANTHER" id="PTHR47763">
    <property type="entry name" value="ALPHA-PROTEIN KINASE VWKA"/>
    <property type="match status" value="1"/>
</dbReference>
<dbReference type="PROSITE" id="PS51158">
    <property type="entry name" value="ALPHA_KINASE"/>
    <property type="match status" value="1"/>
</dbReference>
<dbReference type="SMART" id="SM00811">
    <property type="entry name" value="Alpha_kinase"/>
    <property type="match status" value="1"/>
</dbReference>
<keyword evidence="3" id="KW-0723">Serine/threonine-protein kinase</keyword>
<evidence type="ECO:0000313" key="9">
    <source>
        <dbReference type="EMBL" id="CAG8464439.1"/>
    </source>
</evidence>
<evidence type="ECO:0000256" key="4">
    <source>
        <dbReference type="ARBA" id="ARBA00022679"/>
    </source>
</evidence>
<dbReference type="InterPro" id="IPR011009">
    <property type="entry name" value="Kinase-like_dom_sf"/>
</dbReference>
<keyword evidence="5" id="KW-0732">Signal</keyword>
<dbReference type="InterPro" id="IPR052969">
    <property type="entry name" value="Thr-specific_kinase-like"/>
</dbReference>
<dbReference type="OrthoDB" id="301415at2759"/>
<evidence type="ECO:0000256" key="1">
    <source>
        <dbReference type="ARBA" id="ARBA00004613"/>
    </source>
</evidence>
<dbReference type="Gene3D" id="3.20.200.10">
    <property type="entry name" value="MHCK/EF2 kinase"/>
    <property type="match status" value="1"/>
</dbReference>
<organism evidence="9 10">
    <name type="scientific">Paraglomus occultum</name>
    <dbReference type="NCBI Taxonomy" id="144539"/>
    <lineage>
        <taxon>Eukaryota</taxon>
        <taxon>Fungi</taxon>
        <taxon>Fungi incertae sedis</taxon>
        <taxon>Mucoromycota</taxon>
        <taxon>Glomeromycotina</taxon>
        <taxon>Glomeromycetes</taxon>
        <taxon>Paraglomerales</taxon>
        <taxon>Paraglomeraceae</taxon>
        <taxon>Paraglomus</taxon>
    </lineage>
</organism>
<evidence type="ECO:0000259" key="8">
    <source>
        <dbReference type="PROSITE" id="PS51158"/>
    </source>
</evidence>
<evidence type="ECO:0000313" key="10">
    <source>
        <dbReference type="Proteomes" id="UP000789572"/>
    </source>
</evidence>
<dbReference type="InterPro" id="IPR056861">
    <property type="entry name" value="HMCN1-like_VWA"/>
</dbReference>
<dbReference type="Gene3D" id="3.30.200.20">
    <property type="entry name" value="Phosphorylase Kinase, domain 1"/>
    <property type="match status" value="1"/>
</dbReference>
<dbReference type="Gene3D" id="3.40.50.410">
    <property type="entry name" value="von Willebrand factor, type A domain"/>
    <property type="match status" value="1"/>
</dbReference>
<feature type="compositionally biased region" description="Low complexity" evidence="7">
    <location>
        <begin position="46"/>
        <end position="60"/>
    </location>
</feature>
<evidence type="ECO:0000256" key="3">
    <source>
        <dbReference type="ARBA" id="ARBA00022527"/>
    </source>
</evidence>
<evidence type="ECO:0000256" key="5">
    <source>
        <dbReference type="ARBA" id="ARBA00022729"/>
    </source>
</evidence>
<dbReference type="EMBL" id="CAJVPJ010000042">
    <property type="protein sequence ID" value="CAG8464439.1"/>
    <property type="molecule type" value="Genomic_DNA"/>
</dbReference>
<comment type="caution">
    <text evidence="9">The sequence shown here is derived from an EMBL/GenBank/DDBJ whole genome shotgun (WGS) entry which is preliminary data.</text>
</comment>
<keyword evidence="6" id="KW-0418">Kinase</keyword>
<sequence>MAYFQRIFVKRMADHKIEATTVDDSSPDTACDSDTSFLKTLGPPLSSDTSIPESISSDSSIPKSFVSDLEKLNLAQERLERYVDEVDDSPDTSLKTNAANLRAVNESYRSDPESLKARATKLREDAINKTLDSIRRSMNVDLCFVLDCTGSMASYIAAAKDSILRIAECAKQANQNIAVWVGFVGYRDHCDGSNRLQVFDFTESYESFRSYLSSVQATGGGDAPEDVLGGLNAAVTRMTWRKGTRIIFHIGDCPPHGRRYGDHGDSHPNGDPFGLTAESVLGKMQEEGIFYSFGKITYMTDKMIEIFQGILGQFQVFDLSSGNSISLIDKLSKASCSIITTSVSLTSTLGKTMDINAYWKNRGIHATEPNWVNAFPHTGVLVGYPVPKTVDDLKNNNYFRKANIVTGNVSFKISEKPFSVGAERYAYYGLDVTREPSQKKVIKEYLSIRENTNPMERYLEAVEISAVASYLATAFNKAASPFGVKKVRFLEAKVLYDVVDSSNIRHYTIEPRLDGEFKRFNVNSGVIVDFRPCLEAFAHFTYEHTKKYLLVTDIQGIESDDEFVLTDSAIHCTDPLRFGKTNLGGKGILKCFLETHKCNDICNNLGLRL</sequence>
<feature type="domain" description="Alpha-type protein kinase" evidence="8">
    <location>
        <begin position="390"/>
        <end position="609"/>
    </location>
</feature>
<dbReference type="InterPro" id="IPR036465">
    <property type="entry name" value="vWFA_dom_sf"/>
</dbReference>
<keyword evidence="4" id="KW-0808">Transferase</keyword>
<evidence type="ECO:0000256" key="2">
    <source>
        <dbReference type="ARBA" id="ARBA00022525"/>
    </source>
</evidence>
<dbReference type="AlphaFoldDB" id="A0A9N8VX64"/>
<dbReference type="GO" id="GO:0004674">
    <property type="term" value="F:protein serine/threonine kinase activity"/>
    <property type="evidence" value="ECO:0007669"/>
    <property type="project" value="UniProtKB-KW"/>
</dbReference>
<proteinExistence type="predicted"/>
<feature type="region of interest" description="Disordered" evidence="7">
    <location>
        <begin position="41"/>
        <end position="60"/>
    </location>
</feature>
<name>A0A9N8VX64_9GLOM</name>
<dbReference type="InterPro" id="IPR004166">
    <property type="entry name" value="a-kinase_dom"/>
</dbReference>
<dbReference type="CDD" id="cd00198">
    <property type="entry name" value="vWFA"/>
    <property type="match status" value="1"/>
</dbReference>
<dbReference type="SUPFAM" id="SSF56112">
    <property type="entry name" value="Protein kinase-like (PK-like)"/>
    <property type="match status" value="1"/>
</dbReference>
<dbReference type="PANTHER" id="PTHR47763:SF4">
    <property type="entry name" value="ALPHA-PROTEIN KINASE VWKA"/>
    <property type="match status" value="1"/>
</dbReference>
<dbReference type="Proteomes" id="UP000789572">
    <property type="component" value="Unassembled WGS sequence"/>
</dbReference>
<accession>A0A9N8VX64</accession>
<protein>
    <submittedName>
        <fullName evidence="9">8758_t:CDS:1</fullName>
    </submittedName>
</protein>
<evidence type="ECO:0000256" key="7">
    <source>
        <dbReference type="SAM" id="MobiDB-lite"/>
    </source>
</evidence>
<comment type="subcellular location">
    <subcellularLocation>
        <location evidence="1">Secreted</location>
    </subcellularLocation>
</comment>
<dbReference type="GO" id="GO:0005524">
    <property type="term" value="F:ATP binding"/>
    <property type="evidence" value="ECO:0007669"/>
    <property type="project" value="InterPro"/>
</dbReference>
<dbReference type="Pfam" id="PF02816">
    <property type="entry name" value="Alpha_kinase"/>
    <property type="match status" value="1"/>
</dbReference>
<evidence type="ECO:0000256" key="6">
    <source>
        <dbReference type="ARBA" id="ARBA00022777"/>
    </source>
</evidence>
<dbReference type="SUPFAM" id="SSF53300">
    <property type="entry name" value="vWA-like"/>
    <property type="match status" value="1"/>
</dbReference>
<dbReference type="Pfam" id="PF25106">
    <property type="entry name" value="VWA_4"/>
    <property type="match status" value="1"/>
</dbReference>
<keyword evidence="2" id="KW-0964">Secreted</keyword>